<feature type="transmembrane region" description="Helical" evidence="8">
    <location>
        <begin position="78"/>
        <end position="101"/>
    </location>
</feature>
<sequence>MSPHTTIGIPPRTGPAPARTTGILRGGWILTQRELAHWARQPATPVFGLLFTIMLLLMFAFIFGGSMRLPGGGEYVQFLLPGMMALAMMFGIESTMTAMAADARKGITDRFRSMPLRDAAVSLGRVGADMANSAVELAILVAGGLLLGWRITGSPAAACGAVLLLLWLRFALLWVGTFLGLTLGRRQGAEMLVQVLVWPVGFLSTVFAAPELMPAWLGAVAEWNPVSATATAARELFGSPTGVTGGWLAEHAVFAAVLWPLLLTAVFLPLSGRAYRRLRK</sequence>
<feature type="transmembrane region" description="Helical" evidence="8">
    <location>
        <begin position="122"/>
        <end position="149"/>
    </location>
</feature>
<evidence type="ECO:0000256" key="8">
    <source>
        <dbReference type="RuleBase" id="RU361157"/>
    </source>
</evidence>
<dbReference type="Proteomes" id="UP001500984">
    <property type="component" value="Unassembled WGS sequence"/>
</dbReference>
<keyword evidence="6 8" id="KW-0472">Membrane</keyword>
<organism evidence="10 11">
    <name type="scientific">Brevibacterium salitolerans</name>
    <dbReference type="NCBI Taxonomy" id="1403566"/>
    <lineage>
        <taxon>Bacteria</taxon>
        <taxon>Bacillati</taxon>
        <taxon>Actinomycetota</taxon>
        <taxon>Actinomycetes</taxon>
        <taxon>Micrococcales</taxon>
        <taxon>Brevibacteriaceae</taxon>
        <taxon>Brevibacterium</taxon>
    </lineage>
</organism>
<gene>
    <name evidence="10" type="ORF">GCM10009823_32620</name>
</gene>
<dbReference type="InterPro" id="IPR051328">
    <property type="entry name" value="T7SS_ABC-Transporter"/>
</dbReference>
<proteinExistence type="inferred from homology"/>
<keyword evidence="11" id="KW-1185">Reference proteome</keyword>
<reference evidence="10 11" key="1">
    <citation type="journal article" date="2019" name="Int. J. Syst. Evol. Microbiol.">
        <title>The Global Catalogue of Microorganisms (GCM) 10K type strain sequencing project: providing services to taxonomists for standard genome sequencing and annotation.</title>
        <authorList>
            <consortium name="The Broad Institute Genomics Platform"/>
            <consortium name="The Broad Institute Genome Sequencing Center for Infectious Disease"/>
            <person name="Wu L."/>
            <person name="Ma J."/>
        </authorList>
    </citation>
    <scope>NUCLEOTIDE SEQUENCE [LARGE SCALE GENOMIC DNA]</scope>
    <source>
        <strain evidence="10 11">JCM 15900</strain>
    </source>
</reference>
<keyword evidence="8" id="KW-0813">Transport</keyword>
<evidence type="ECO:0000313" key="11">
    <source>
        <dbReference type="Proteomes" id="UP001500984"/>
    </source>
</evidence>
<evidence type="ECO:0000313" key="10">
    <source>
        <dbReference type="EMBL" id="GAA2106518.1"/>
    </source>
</evidence>
<feature type="transmembrane region" description="Helical" evidence="8">
    <location>
        <begin position="46"/>
        <end position="66"/>
    </location>
</feature>
<dbReference type="EMBL" id="BAAAPZ010000019">
    <property type="protein sequence ID" value="GAA2106518.1"/>
    <property type="molecule type" value="Genomic_DNA"/>
</dbReference>
<protein>
    <recommendedName>
        <fullName evidence="8">Transport permease protein</fullName>
    </recommendedName>
</protein>
<evidence type="ECO:0000256" key="6">
    <source>
        <dbReference type="ARBA" id="ARBA00023136"/>
    </source>
</evidence>
<feature type="transmembrane region" description="Helical" evidence="8">
    <location>
        <begin position="155"/>
        <end position="179"/>
    </location>
</feature>
<evidence type="ECO:0000256" key="4">
    <source>
        <dbReference type="ARBA" id="ARBA00022692"/>
    </source>
</evidence>
<evidence type="ECO:0000256" key="2">
    <source>
        <dbReference type="ARBA" id="ARBA00007783"/>
    </source>
</evidence>
<evidence type="ECO:0000256" key="1">
    <source>
        <dbReference type="ARBA" id="ARBA00004651"/>
    </source>
</evidence>
<keyword evidence="3 8" id="KW-1003">Cell membrane</keyword>
<dbReference type="PANTHER" id="PTHR43077:SF8">
    <property type="entry name" value="DOXORUBICIN RESISTANCE ABC TRANSPORTER PERMEASE PROTEIN DRRB"/>
    <property type="match status" value="1"/>
</dbReference>
<dbReference type="InterPro" id="IPR013525">
    <property type="entry name" value="ABC2_TM"/>
</dbReference>
<evidence type="ECO:0000256" key="3">
    <source>
        <dbReference type="ARBA" id="ARBA00022475"/>
    </source>
</evidence>
<comment type="caution">
    <text evidence="10">The sequence shown here is derived from an EMBL/GenBank/DDBJ whole genome shotgun (WGS) entry which is preliminary data.</text>
</comment>
<dbReference type="PROSITE" id="PS51012">
    <property type="entry name" value="ABC_TM2"/>
    <property type="match status" value="1"/>
</dbReference>
<keyword evidence="7" id="KW-0046">Antibiotic resistance</keyword>
<feature type="domain" description="ABC transmembrane type-2" evidence="9">
    <location>
        <begin position="43"/>
        <end position="278"/>
    </location>
</feature>
<comment type="similarity">
    <text evidence="2 8">Belongs to the ABC-2 integral membrane protein family.</text>
</comment>
<name>A0ABN2X8V0_9MICO</name>
<dbReference type="InterPro" id="IPR047817">
    <property type="entry name" value="ABC2_TM_bact-type"/>
</dbReference>
<dbReference type="InterPro" id="IPR000412">
    <property type="entry name" value="ABC_2_transport"/>
</dbReference>
<dbReference type="Pfam" id="PF01061">
    <property type="entry name" value="ABC2_membrane"/>
    <property type="match status" value="1"/>
</dbReference>
<feature type="transmembrane region" description="Helical" evidence="8">
    <location>
        <begin position="191"/>
        <end position="209"/>
    </location>
</feature>
<comment type="subcellular location">
    <subcellularLocation>
        <location evidence="1 8">Cell membrane</location>
        <topology evidence="1 8">Multi-pass membrane protein</topology>
    </subcellularLocation>
</comment>
<feature type="transmembrane region" description="Helical" evidence="8">
    <location>
        <begin position="252"/>
        <end position="270"/>
    </location>
</feature>
<keyword evidence="5 8" id="KW-1133">Transmembrane helix</keyword>
<keyword evidence="4 8" id="KW-0812">Transmembrane</keyword>
<dbReference type="PIRSF" id="PIRSF006648">
    <property type="entry name" value="DrrB"/>
    <property type="match status" value="1"/>
</dbReference>
<dbReference type="RefSeq" id="WP_344338592.1">
    <property type="nucleotide sequence ID" value="NZ_BAAAPZ010000019.1"/>
</dbReference>
<evidence type="ECO:0000259" key="9">
    <source>
        <dbReference type="PROSITE" id="PS51012"/>
    </source>
</evidence>
<accession>A0ABN2X8V0</accession>
<evidence type="ECO:0000256" key="5">
    <source>
        <dbReference type="ARBA" id="ARBA00022989"/>
    </source>
</evidence>
<evidence type="ECO:0000256" key="7">
    <source>
        <dbReference type="ARBA" id="ARBA00023251"/>
    </source>
</evidence>
<dbReference type="PANTHER" id="PTHR43077">
    <property type="entry name" value="TRANSPORT PERMEASE YVFS-RELATED"/>
    <property type="match status" value="1"/>
</dbReference>